<name>A0A364MYA1_STELY</name>
<reference evidence="9" key="1">
    <citation type="submission" date="2018-05" db="EMBL/GenBank/DDBJ databases">
        <title>Draft genome sequence of Stemphylium lycopersici strain CIDEFI 213.</title>
        <authorList>
            <person name="Medina R."/>
            <person name="Franco M.E.E."/>
            <person name="Lucentini C.G."/>
            <person name="Saparrat M.C.N."/>
            <person name="Balatti P.A."/>
        </authorList>
    </citation>
    <scope>NUCLEOTIDE SEQUENCE [LARGE SCALE GENOMIC DNA]</scope>
    <source>
        <strain evidence="9">CIDEFI 213</strain>
    </source>
</reference>
<feature type="region of interest" description="Disordered" evidence="7">
    <location>
        <begin position="1219"/>
        <end position="1267"/>
    </location>
</feature>
<accession>A0A364MYA1</accession>
<evidence type="ECO:0000256" key="2">
    <source>
        <dbReference type="ARBA" id="ARBA00010727"/>
    </source>
</evidence>
<dbReference type="EMBL" id="QGDH01000108">
    <property type="protein sequence ID" value="RAR06958.1"/>
    <property type="molecule type" value="Genomic_DNA"/>
</dbReference>
<feature type="compositionally biased region" description="Basic and acidic residues" evidence="7">
    <location>
        <begin position="57"/>
        <end position="66"/>
    </location>
</feature>
<feature type="region of interest" description="Disordered" evidence="7">
    <location>
        <begin position="1176"/>
        <end position="1207"/>
    </location>
</feature>
<sequence>MGTSYPSQQTESRHSCDKLSFDAHLAEAAQWDTTTEGSGTRPRAATSSSSSRPVSKQPREVAKPTKEAEALHAIFQGIVTKRDEEIKEHRTKYASLEQRYRKAKESNVYKDGKITELEEENQYYSQNVDRILHEYLLPYAQRTGFEIPKPLTWEFLFDILASLAHDASEYGPLQHQLQTLQQELLGKVEKVNVASDDHFAREFRVVASLIKTLSRTNRISMEMDAAQVLGYGALLWNNWQSLFKSDHANDWPTPSLLSENWRCTTMEGMLNLVNREVIAYGTMRETPNGLELGVIATRNRVMDAIKKGLECVSRQPDVSQVSIIVDKAFALALQMSLQTFRLQITYPAVGNDFDVCSMTHLPDPDGEDIDDGVLAFTVTPGLTKWGDTHGKNFDHRYDIVASLVQLEAVSMEGVETKTEDDYADVINRGNGVDASSRACSRRLHAGQTSVPHTDMYLPRNLIAHLYQNLVKRTHAAAPPVLLLVALEPDALCACRILTALLKRDYIPHKIQPIAGYGDLSRAADELVRPMRTTEGGSGGVVVCLGVGGMVDMEEILGLDVDENGEGGTGDVEVWLLDARRPWNLSNVFGAPISQDPATGEFVRRQAGVDKGKILQSYQSSRGGIIVFDDGDIEEEMQAEREAYAGLEEMPEVGEEDDLSDSDPEDEEPPSGQAPKKRKSWGEGEDSDDDMTDEERPAQRRRSNSGGSIPSSPEPRRRRGLLAANQLGGSSDFSRSDSRSRSASPSVAAPKEKSVKSLRRQLIKKRDKYTGTLDKYYELGTSYSDPVSSLVYNLASELGREDNDLLWNAIVGVSSLELYGRTGSGVGLNPLSAQGGSAGWNGNRGENIRSVLRDEVRRLNPVTDATSVSRDATMGEVWGVIPTSARSATDKSIRLSPEPRFLLLRHWSLYESMLHSPYLSAKLHIWSDAGQKRLAKLLAKMGVSLTECKQRYTHMDMELKRGLRERLLKFAPQYGLDGLVPPKSSTGDPKDGWGFVRCWGWKACLSAIDAGVVLGAILEVGDAKNLNQSALDSANFVGTNDHAEIPSSTQEQQDLAQEHITSRFWTAYDALGSIDLLVEHISTAQHLHRAILRTGTALIEKRQIRHLRAFRMAVVKEGPDVQLFTHPGALTKLALWIAEAIVELNGTKGKSKGSELVMAGLDDSRGLYVVVGLGGGGGATESAKSRVQKREAKMKAKEARLAKKEEERVQRRKARVARNLAAGLEEDEVADDTESEASESSDESSDNDSDSDDDDDDHDKRASGRNRFGNAFQEVVRETGARVRMDSFEACVIEIKKEDLSGFLEKLSQKAVVG</sequence>
<keyword evidence="9" id="KW-1185">Reference proteome</keyword>
<dbReference type="GO" id="GO:0031261">
    <property type="term" value="C:DNA replication preinitiation complex"/>
    <property type="evidence" value="ECO:0007669"/>
    <property type="project" value="TreeGrafter"/>
</dbReference>
<feature type="region of interest" description="Disordered" evidence="7">
    <location>
        <begin position="645"/>
        <end position="757"/>
    </location>
</feature>
<proteinExistence type="inferred from homology"/>
<keyword evidence="3" id="KW-0235">DNA replication</keyword>
<keyword evidence="4" id="KW-0539">Nucleus</keyword>
<evidence type="ECO:0000256" key="7">
    <source>
        <dbReference type="SAM" id="MobiDB-lite"/>
    </source>
</evidence>
<comment type="similarity">
    <text evidence="2">Belongs to the CDC45 family.</text>
</comment>
<dbReference type="PANTHER" id="PTHR10507:SF0">
    <property type="entry name" value="CELL DIVISION CONTROL PROTEIN 45 HOMOLOG"/>
    <property type="match status" value="1"/>
</dbReference>
<evidence type="ECO:0000256" key="4">
    <source>
        <dbReference type="ARBA" id="ARBA00023242"/>
    </source>
</evidence>
<comment type="subcellular location">
    <subcellularLocation>
        <location evidence="1">Nucleus</location>
    </subcellularLocation>
</comment>
<dbReference type="GO" id="GO:0003697">
    <property type="term" value="F:single-stranded DNA binding"/>
    <property type="evidence" value="ECO:0007669"/>
    <property type="project" value="TreeGrafter"/>
</dbReference>
<feature type="compositionally biased region" description="Acidic residues" evidence="7">
    <location>
        <begin position="648"/>
        <end position="668"/>
    </location>
</feature>
<dbReference type="GO" id="GO:0003682">
    <property type="term" value="F:chromatin binding"/>
    <property type="evidence" value="ECO:0007669"/>
    <property type="project" value="TreeGrafter"/>
</dbReference>
<feature type="compositionally biased region" description="Low complexity" evidence="7">
    <location>
        <begin position="40"/>
        <end position="53"/>
    </location>
</feature>
<evidence type="ECO:0000256" key="3">
    <source>
        <dbReference type="ARBA" id="ARBA00022705"/>
    </source>
</evidence>
<protein>
    <submittedName>
        <fullName evidence="8">CDC45-like protein</fullName>
    </submittedName>
</protein>
<keyword evidence="6" id="KW-0175">Coiled coil</keyword>
<dbReference type="PANTHER" id="PTHR10507">
    <property type="entry name" value="CDC45-RELATED PROTEIN"/>
    <property type="match status" value="1"/>
</dbReference>
<dbReference type="STRING" id="183478.A0A364MYA1"/>
<comment type="caution">
    <text evidence="8">The sequence shown here is derived from an EMBL/GenBank/DDBJ whole genome shotgun (WGS) entry which is preliminary data.</text>
</comment>
<feature type="region of interest" description="Disordered" evidence="7">
    <location>
        <begin position="27"/>
        <end position="66"/>
    </location>
</feature>
<evidence type="ECO:0000256" key="5">
    <source>
        <dbReference type="ARBA" id="ARBA00023306"/>
    </source>
</evidence>
<dbReference type="GO" id="GO:0006270">
    <property type="term" value="P:DNA replication initiation"/>
    <property type="evidence" value="ECO:0007669"/>
    <property type="project" value="InterPro"/>
</dbReference>
<evidence type="ECO:0000313" key="9">
    <source>
        <dbReference type="Proteomes" id="UP000249619"/>
    </source>
</evidence>
<evidence type="ECO:0000256" key="6">
    <source>
        <dbReference type="SAM" id="Coils"/>
    </source>
</evidence>
<dbReference type="GO" id="GO:1902977">
    <property type="term" value="P:mitotic DNA replication preinitiation complex assembly"/>
    <property type="evidence" value="ECO:0007669"/>
    <property type="project" value="TreeGrafter"/>
</dbReference>
<dbReference type="Proteomes" id="UP000249619">
    <property type="component" value="Unassembled WGS sequence"/>
</dbReference>
<evidence type="ECO:0000256" key="1">
    <source>
        <dbReference type="ARBA" id="ARBA00004123"/>
    </source>
</evidence>
<evidence type="ECO:0000313" key="8">
    <source>
        <dbReference type="EMBL" id="RAR06958.1"/>
    </source>
</evidence>
<organism evidence="8 9">
    <name type="scientific">Stemphylium lycopersici</name>
    <name type="common">Tomato gray leaf spot disease fungus</name>
    <name type="synonym">Thyrospora lycopersici</name>
    <dbReference type="NCBI Taxonomy" id="183478"/>
    <lineage>
        <taxon>Eukaryota</taxon>
        <taxon>Fungi</taxon>
        <taxon>Dikarya</taxon>
        <taxon>Ascomycota</taxon>
        <taxon>Pezizomycotina</taxon>
        <taxon>Dothideomycetes</taxon>
        <taxon>Pleosporomycetidae</taxon>
        <taxon>Pleosporales</taxon>
        <taxon>Pleosporineae</taxon>
        <taxon>Pleosporaceae</taxon>
        <taxon>Stemphylium</taxon>
    </lineage>
</organism>
<feature type="compositionally biased region" description="Acidic residues" evidence="7">
    <location>
        <begin position="682"/>
        <end position="692"/>
    </location>
</feature>
<feature type="compositionally biased region" description="Acidic residues" evidence="7">
    <location>
        <begin position="1223"/>
        <end position="1256"/>
    </location>
</feature>
<feature type="compositionally biased region" description="Basic and acidic residues" evidence="7">
    <location>
        <begin position="1187"/>
        <end position="1207"/>
    </location>
</feature>
<gene>
    <name evidence="8" type="ORF">DDE83_006736</name>
</gene>
<keyword evidence="5" id="KW-0131">Cell cycle</keyword>
<dbReference type="InterPro" id="IPR003874">
    <property type="entry name" value="CDC45"/>
</dbReference>
<dbReference type="Pfam" id="PF02724">
    <property type="entry name" value="CDC45"/>
    <property type="match status" value="1"/>
</dbReference>
<dbReference type="GO" id="GO:0000727">
    <property type="term" value="P:double-strand break repair via break-induced replication"/>
    <property type="evidence" value="ECO:0007669"/>
    <property type="project" value="TreeGrafter"/>
</dbReference>
<feature type="coiled-coil region" evidence="6">
    <location>
        <begin position="79"/>
        <end position="134"/>
    </location>
</feature>
<dbReference type="GO" id="GO:0003688">
    <property type="term" value="F:DNA replication origin binding"/>
    <property type="evidence" value="ECO:0007669"/>
    <property type="project" value="TreeGrafter"/>
</dbReference>